<name>A0AAN9IIA2_CROPI</name>
<dbReference type="AlphaFoldDB" id="A0AAN9IIA2"/>
<organism evidence="3 4">
    <name type="scientific">Crotalaria pallida</name>
    <name type="common">Smooth rattlebox</name>
    <name type="synonym">Crotalaria striata</name>
    <dbReference type="NCBI Taxonomy" id="3830"/>
    <lineage>
        <taxon>Eukaryota</taxon>
        <taxon>Viridiplantae</taxon>
        <taxon>Streptophyta</taxon>
        <taxon>Embryophyta</taxon>
        <taxon>Tracheophyta</taxon>
        <taxon>Spermatophyta</taxon>
        <taxon>Magnoliopsida</taxon>
        <taxon>eudicotyledons</taxon>
        <taxon>Gunneridae</taxon>
        <taxon>Pentapetalae</taxon>
        <taxon>rosids</taxon>
        <taxon>fabids</taxon>
        <taxon>Fabales</taxon>
        <taxon>Fabaceae</taxon>
        <taxon>Papilionoideae</taxon>
        <taxon>50 kb inversion clade</taxon>
        <taxon>genistoids sensu lato</taxon>
        <taxon>core genistoids</taxon>
        <taxon>Crotalarieae</taxon>
        <taxon>Crotalaria</taxon>
    </lineage>
</organism>
<keyword evidence="1" id="KW-0694">RNA-binding</keyword>
<protein>
    <recommendedName>
        <fullName evidence="2">RRM domain-containing protein</fullName>
    </recommendedName>
</protein>
<keyword evidence="4" id="KW-1185">Reference proteome</keyword>
<dbReference type="Gene3D" id="3.30.70.330">
    <property type="match status" value="1"/>
</dbReference>
<dbReference type="Pfam" id="PF00076">
    <property type="entry name" value="RRM_1"/>
    <property type="match status" value="1"/>
</dbReference>
<evidence type="ECO:0000313" key="4">
    <source>
        <dbReference type="Proteomes" id="UP001372338"/>
    </source>
</evidence>
<dbReference type="InterPro" id="IPR012677">
    <property type="entry name" value="Nucleotide-bd_a/b_plait_sf"/>
</dbReference>
<dbReference type="SUPFAM" id="SSF54928">
    <property type="entry name" value="RNA-binding domain, RBD"/>
    <property type="match status" value="1"/>
</dbReference>
<accession>A0AAN9IIA2</accession>
<evidence type="ECO:0000259" key="2">
    <source>
        <dbReference type="PROSITE" id="PS50102"/>
    </source>
</evidence>
<dbReference type="EMBL" id="JAYWIO010000002">
    <property type="protein sequence ID" value="KAK7281873.1"/>
    <property type="molecule type" value="Genomic_DNA"/>
</dbReference>
<reference evidence="3 4" key="1">
    <citation type="submission" date="2024-01" db="EMBL/GenBank/DDBJ databases">
        <title>The genomes of 5 underutilized Papilionoideae crops provide insights into root nodulation and disease resistanc.</title>
        <authorList>
            <person name="Yuan L."/>
        </authorList>
    </citation>
    <scope>NUCLEOTIDE SEQUENCE [LARGE SCALE GENOMIC DNA]</scope>
    <source>
        <strain evidence="3">ZHUSHIDOU_FW_LH</strain>
        <tissue evidence="3">Leaf</tissue>
    </source>
</reference>
<dbReference type="PROSITE" id="PS50102">
    <property type="entry name" value="RRM"/>
    <property type="match status" value="1"/>
</dbReference>
<proteinExistence type="predicted"/>
<evidence type="ECO:0000313" key="3">
    <source>
        <dbReference type="EMBL" id="KAK7281873.1"/>
    </source>
</evidence>
<dbReference type="Proteomes" id="UP001372338">
    <property type="component" value="Unassembled WGS sequence"/>
</dbReference>
<evidence type="ECO:0000256" key="1">
    <source>
        <dbReference type="PROSITE-ProRule" id="PRU00176"/>
    </source>
</evidence>
<dbReference type="GO" id="GO:0003723">
    <property type="term" value="F:RNA binding"/>
    <property type="evidence" value="ECO:0007669"/>
    <property type="project" value="UniProtKB-UniRule"/>
</dbReference>
<feature type="domain" description="RRM" evidence="2">
    <location>
        <begin position="47"/>
        <end position="102"/>
    </location>
</feature>
<dbReference type="InterPro" id="IPR000504">
    <property type="entry name" value="RRM_dom"/>
</dbReference>
<gene>
    <name evidence="3" type="ORF">RIF29_10213</name>
</gene>
<sequence length="102" mass="11466">MDGVIPAMANGVVSMDHGHHGFCIVDGHARHARNRKERVLCLMITREMFFVGNLPFDVKDEELYQLFCGKSNLESNVEAVKVVRVVRDPHLNVGKGIAYVLF</sequence>
<dbReference type="InterPro" id="IPR035979">
    <property type="entry name" value="RBD_domain_sf"/>
</dbReference>
<comment type="caution">
    <text evidence="3">The sequence shown here is derived from an EMBL/GenBank/DDBJ whole genome shotgun (WGS) entry which is preliminary data.</text>
</comment>